<protein>
    <submittedName>
        <fullName evidence="1">Uncharacterized protein</fullName>
    </submittedName>
</protein>
<organism evidence="1 2">
    <name type="scientific">Stephanodiscus triporus</name>
    <dbReference type="NCBI Taxonomy" id="2934178"/>
    <lineage>
        <taxon>Eukaryota</taxon>
        <taxon>Sar</taxon>
        <taxon>Stramenopiles</taxon>
        <taxon>Ochrophyta</taxon>
        <taxon>Bacillariophyta</taxon>
        <taxon>Coscinodiscophyceae</taxon>
        <taxon>Thalassiosirophycidae</taxon>
        <taxon>Stephanodiscales</taxon>
        <taxon>Stephanodiscaceae</taxon>
        <taxon>Stephanodiscus</taxon>
    </lineage>
</organism>
<reference evidence="1 2" key="1">
    <citation type="submission" date="2024-10" db="EMBL/GenBank/DDBJ databases">
        <title>Updated reference genomes for cyclostephanoid diatoms.</title>
        <authorList>
            <person name="Roberts W.R."/>
            <person name="Alverson A.J."/>
        </authorList>
    </citation>
    <scope>NUCLEOTIDE SEQUENCE [LARGE SCALE GENOMIC DNA]</scope>
    <source>
        <strain evidence="1 2">AJA276-08</strain>
    </source>
</reference>
<evidence type="ECO:0000313" key="2">
    <source>
        <dbReference type="Proteomes" id="UP001530315"/>
    </source>
</evidence>
<evidence type="ECO:0000313" key="1">
    <source>
        <dbReference type="EMBL" id="KAL3791560.1"/>
    </source>
</evidence>
<dbReference type="Proteomes" id="UP001530315">
    <property type="component" value="Unassembled WGS sequence"/>
</dbReference>
<dbReference type="AlphaFoldDB" id="A0ABD3PTT7"/>
<comment type="caution">
    <text evidence="1">The sequence shown here is derived from an EMBL/GenBank/DDBJ whole genome shotgun (WGS) entry which is preliminary data.</text>
</comment>
<name>A0ABD3PTT7_9STRA</name>
<proteinExistence type="predicted"/>
<sequence length="81" mass="8877">MQQLRELVMRLSTHASKTIKFLSSVSAIPCGLYFCSGDKNVNDDSFNMNGLKDAINALGVLEAMESLSRHTNLRDHGAHAV</sequence>
<keyword evidence="2" id="KW-1185">Reference proteome</keyword>
<accession>A0ABD3PTT7</accession>
<dbReference type="EMBL" id="JALLAZ020000590">
    <property type="protein sequence ID" value="KAL3791560.1"/>
    <property type="molecule type" value="Genomic_DNA"/>
</dbReference>
<gene>
    <name evidence="1" type="ORF">ACHAW5_000863</name>
</gene>